<dbReference type="Gene3D" id="3.30.1370.10">
    <property type="entry name" value="K Homology domain, type 1"/>
    <property type="match status" value="14"/>
</dbReference>
<dbReference type="CDD" id="cd22417">
    <property type="entry name" value="KH-I_Vigilin_rpt14"/>
    <property type="match status" value="1"/>
</dbReference>
<dbReference type="PANTHER" id="PTHR10627">
    <property type="entry name" value="SCP160"/>
    <property type="match status" value="1"/>
</dbReference>
<proteinExistence type="predicted"/>
<reference evidence="9" key="1">
    <citation type="submission" date="2015-12" db="EMBL/GenBank/DDBJ databases">
        <title>De novo transcriptome assembly of four potential Pierce s Disease insect vectors from Arizona vineyards.</title>
        <authorList>
            <person name="Tassone E.E."/>
        </authorList>
    </citation>
    <scope>NUCLEOTIDE SEQUENCE</scope>
</reference>
<evidence type="ECO:0000256" key="3">
    <source>
        <dbReference type="ARBA" id="ARBA00022737"/>
    </source>
</evidence>
<dbReference type="CDD" id="cd22405">
    <property type="entry name" value="KH-I_Vigilin_rpt1"/>
    <property type="match status" value="1"/>
</dbReference>
<dbReference type="CDD" id="cd02394">
    <property type="entry name" value="KH-I_Vigilin_rpt6"/>
    <property type="match status" value="1"/>
</dbReference>
<evidence type="ECO:0000256" key="5">
    <source>
        <dbReference type="PROSITE-ProRule" id="PRU00117"/>
    </source>
</evidence>
<organism evidence="9">
    <name type="scientific">Clastoptera arizonana</name>
    <name type="common">Arizona spittle bug</name>
    <dbReference type="NCBI Taxonomy" id="38151"/>
    <lineage>
        <taxon>Eukaryota</taxon>
        <taxon>Metazoa</taxon>
        <taxon>Ecdysozoa</taxon>
        <taxon>Arthropoda</taxon>
        <taxon>Hexapoda</taxon>
        <taxon>Insecta</taxon>
        <taxon>Pterygota</taxon>
        <taxon>Neoptera</taxon>
        <taxon>Paraneoptera</taxon>
        <taxon>Hemiptera</taxon>
        <taxon>Auchenorrhyncha</taxon>
        <taxon>Cercopoidea</taxon>
        <taxon>Clastopteridae</taxon>
        <taxon>Clastoptera</taxon>
    </lineage>
</organism>
<keyword evidence="2" id="KW-0963">Cytoplasm</keyword>
<evidence type="ECO:0000259" key="8">
    <source>
        <dbReference type="SMART" id="SM00322"/>
    </source>
</evidence>
<keyword evidence="4 5" id="KW-0694">RNA-binding</keyword>
<dbReference type="CDD" id="cd22408">
    <property type="entry name" value="KH-I_Vigilin_rpt4"/>
    <property type="match status" value="1"/>
</dbReference>
<dbReference type="InterPro" id="IPR057778">
    <property type="entry name" value="KH_Vigilin_N"/>
</dbReference>
<dbReference type="InterPro" id="IPR036612">
    <property type="entry name" value="KH_dom_type_1_sf"/>
</dbReference>
<evidence type="ECO:0000313" key="9">
    <source>
        <dbReference type="EMBL" id="JAS13405.1"/>
    </source>
</evidence>
<evidence type="ECO:0000256" key="6">
    <source>
        <dbReference type="SAM" id="Coils"/>
    </source>
</evidence>
<dbReference type="CDD" id="cd22406">
    <property type="entry name" value="KH-I_Vigilin_rpt2"/>
    <property type="match status" value="1"/>
</dbReference>
<feature type="coiled-coil region" evidence="6">
    <location>
        <begin position="608"/>
        <end position="635"/>
    </location>
</feature>
<dbReference type="CDD" id="cd22413">
    <property type="entry name" value="KH-I_Vigilin_rpt10"/>
    <property type="match status" value="1"/>
</dbReference>
<evidence type="ECO:0000256" key="1">
    <source>
        <dbReference type="ARBA" id="ARBA00004496"/>
    </source>
</evidence>
<dbReference type="PROSITE" id="PS50084">
    <property type="entry name" value="KH_TYPE_1"/>
    <property type="match status" value="14"/>
</dbReference>
<feature type="domain" description="K Homology" evidence="8">
    <location>
        <begin position="200"/>
        <end position="268"/>
    </location>
</feature>
<evidence type="ECO:0000256" key="2">
    <source>
        <dbReference type="ARBA" id="ARBA00022490"/>
    </source>
</evidence>
<gene>
    <name evidence="9" type="ORF">g.15063</name>
</gene>
<accession>A0A1B6CJ94</accession>
<comment type="subcellular location">
    <subcellularLocation>
        <location evidence="1">Cytoplasm</location>
    </subcellularLocation>
</comment>
<dbReference type="PANTHER" id="PTHR10627:SF31">
    <property type="entry name" value="DODECA-SATELLITE-BINDING PROTEIN 1, ISOFORM A"/>
    <property type="match status" value="1"/>
</dbReference>
<protein>
    <recommendedName>
        <fullName evidence="8">K Homology domain-containing protein</fullName>
    </recommendedName>
</protein>
<dbReference type="SMART" id="SM00322">
    <property type="entry name" value="KH"/>
    <property type="match status" value="15"/>
</dbReference>
<feature type="compositionally biased region" description="Polar residues" evidence="7">
    <location>
        <begin position="1205"/>
        <end position="1219"/>
    </location>
</feature>
<dbReference type="Pfam" id="PF24668">
    <property type="entry name" value="KH_Vigilin"/>
    <property type="match status" value="1"/>
</dbReference>
<feature type="domain" description="K Homology" evidence="8">
    <location>
        <begin position="963"/>
        <end position="1029"/>
    </location>
</feature>
<feature type="domain" description="K Homology" evidence="8">
    <location>
        <begin position="53"/>
        <end position="127"/>
    </location>
</feature>
<feature type="domain" description="K Homology" evidence="8">
    <location>
        <begin position="128"/>
        <end position="196"/>
    </location>
</feature>
<feature type="domain" description="K Homology" evidence="8">
    <location>
        <begin position="485"/>
        <end position="554"/>
    </location>
</feature>
<feature type="domain" description="K Homology" evidence="8">
    <location>
        <begin position="631"/>
        <end position="700"/>
    </location>
</feature>
<name>A0A1B6CJ94_9HEMI</name>
<feature type="compositionally biased region" description="Basic and acidic residues" evidence="7">
    <location>
        <begin position="1192"/>
        <end position="1204"/>
    </location>
</feature>
<dbReference type="CDD" id="cd22409">
    <property type="entry name" value="KH-I_Vigilin_rpt5"/>
    <property type="match status" value="1"/>
</dbReference>
<sequence length="1262" mass="141403">MQQVVETGHHGVYDQGFVYDEVFPALPESTPGGVQTNMGQWSNKSAKMRVGSSQITQVFHVPTDERRCDRNDSFGEKESVRICQSIMKDTDALIEISTSKDQSLTFLVTGKLDNVLEARRKIRLHFQTQGNQSISIPKDHHKWILGKAGARLKDLEKETSTKITVPGISDSSDKITVIGTKENIEKAIHEISIISAEQSKKAFERIDVPKLYHPFIFGANNETLNALQAETGARIHIPPNSVDKTEITISGEKEGVALAKEKINAIYLDMEQRCATVSVEVMKTQHKYVIGQKGSGIAEILQKTGVSVEMPPSDSSKDTITLRGPQEKLGQALSMVYEKANSVQLEVVEAPEWIHKYIIGRKGENIKKISSELPRVHVEFTDKESKIKIEGPPEEVKQAKEQLETLSKDLINKLTFTMLTVDPKHFKHIIGKNGANVNKIKEQTEALINFSESSGGESIIRIEGSKIGVEKAKQELEEMVAKLENEKEKDIIIEHKYHRAIIGNKGDKIKEIRDKFNQVQITLPTPSEKRDVVKIRGPKEDVDKCCKFLHKFVKDLNESSYTIEFPIYKQFHKLVIGKNGANIKKIRDETGTKIDLPGEGDVSDVIVITGKKEDVEEARDRIQKIQNEQANIVTEEVSIAPKYYNSLIGTKGRLIRSIMDECGGVIIKFPAAESRSEKVTIRGPKEDVDRAKQQLLEMANERQQSSFTAEVRAKPQHHKFLIGKSGANIKKIRESTGCRIIIPTSNDEDQELITIIGKQEGVERAKAELEATIKEIDNVVEDEMNVDPRHHRHFVSRRGEILHRIADECGGVTISFPRPGVQSDKVVLKGAKDCIDAAKQKILEIVEDLESRVTIECIIPQKHHRSIMGSKGSKLQDITSRFDVLIKFPDKNTQDDYGQPQQPQFSYEAMLAAEAAGEDIQEKILLNGDAEEPSVKPCDIIRITGKMENCEAAKEALLSNVPITIEIDVPFEYHRSIIGQRGSNIRELSDRYDVHIEVPNSNDHLDTIKIIGTADAVENAKEAVQEKMKEIDAEKEDRVLKSFEVKLTIDPDYHPKIIGRKGAVINKIRQDHDVQIILPKRDVEAENVITILGYQASAEAARDDIMKIVNDLNELKKDELMIDSRVHSRLIGSRGRNIRQIMQQFNVEIKFPRPSDPDPNLVVITGMETNVEDAKDHLLNLEEEYMQDVSEAEFRESKTPKRNSDSNNVFMGGNNTSDSGFVVKGGPWEQKAPDTASTEAFPSLGSGGASTPHHSVSWGPRR</sequence>
<feature type="domain" description="K Homology" evidence="8">
    <location>
        <begin position="705"/>
        <end position="774"/>
    </location>
</feature>
<dbReference type="InterPro" id="IPR004087">
    <property type="entry name" value="KH_dom"/>
</dbReference>
<feature type="domain" description="K Homology" evidence="8">
    <location>
        <begin position="1114"/>
        <end position="1183"/>
    </location>
</feature>
<dbReference type="Pfam" id="PF00013">
    <property type="entry name" value="KH_1"/>
    <property type="match status" value="14"/>
</dbReference>
<keyword evidence="6" id="KW-0175">Coiled coil</keyword>
<feature type="domain" description="K Homology" evidence="8">
    <location>
        <begin position="273"/>
        <end position="341"/>
    </location>
</feature>
<evidence type="ECO:0000256" key="4">
    <source>
        <dbReference type="ARBA" id="ARBA00022884"/>
    </source>
</evidence>
<dbReference type="EMBL" id="GEDC01023893">
    <property type="protein sequence ID" value="JAS13405.1"/>
    <property type="molecule type" value="Transcribed_RNA"/>
</dbReference>
<dbReference type="CDD" id="cd22411">
    <property type="entry name" value="KH-I_Vigilin_rpt8"/>
    <property type="match status" value="1"/>
</dbReference>
<evidence type="ECO:0000256" key="7">
    <source>
        <dbReference type="SAM" id="MobiDB-lite"/>
    </source>
</evidence>
<feature type="coiled-coil region" evidence="6">
    <location>
        <begin position="759"/>
        <end position="786"/>
    </location>
</feature>
<feature type="domain" description="K Homology" evidence="8">
    <location>
        <begin position="413"/>
        <end position="481"/>
    </location>
</feature>
<dbReference type="CDD" id="cd22416">
    <property type="entry name" value="KH-I_Vigilin_rpt13"/>
    <property type="match status" value="1"/>
</dbReference>
<feature type="domain" description="K Homology" evidence="8">
    <location>
        <begin position="342"/>
        <end position="408"/>
    </location>
</feature>
<dbReference type="CDD" id="cd22418">
    <property type="entry name" value="KH-I_Vigilin_rpt15"/>
    <property type="match status" value="1"/>
</dbReference>
<dbReference type="CDD" id="cd22407">
    <property type="entry name" value="KH-I_Vigilin_rpt3"/>
    <property type="match status" value="1"/>
</dbReference>
<feature type="region of interest" description="Disordered" evidence="7">
    <location>
        <begin position="1189"/>
        <end position="1262"/>
    </location>
</feature>
<feature type="coiled-coil region" evidence="6">
    <location>
        <begin position="466"/>
        <end position="493"/>
    </location>
</feature>
<keyword evidence="3" id="KW-0677">Repeat</keyword>
<feature type="domain" description="K Homology" evidence="8">
    <location>
        <begin position="559"/>
        <end position="627"/>
    </location>
</feature>
<dbReference type="AlphaFoldDB" id="A0A1B6CJ94"/>
<dbReference type="GO" id="GO:0010468">
    <property type="term" value="P:regulation of gene expression"/>
    <property type="evidence" value="ECO:0007669"/>
    <property type="project" value="UniProtKB-ARBA"/>
</dbReference>
<dbReference type="FunFam" id="3.30.1370.10:FF:000018">
    <property type="entry name" value="vigilin isoform X1"/>
    <property type="match status" value="2"/>
</dbReference>
<dbReference type="SUPFAM" id="SSF54791">
    <property type="entry name" value="Eukaryotic type KH-domain (KH-domain type I)"/>
    <property type="match status" value="13"/>
</dbReference>
<dbReference type="CDD" id="cd22410">
    <property type="entry name" value="KH-I_Vigilin_rpt7"/>
    <property type="match status" value="1"/>
</dbReference>
<dbReference type="InterPro" id="IPR004088">
    <property type="entry name" value="KH_dom_type_1"/>
</dbReference>
<dbReference type="CDD" id="cd22414">
    <property type="entry name" value="KH-I_Vigilin_rpt11"/>
    <property type="match status" value="1"/>
</dbReference>
<feature type="domain" description="K Homology" evidence="8">
    <location>
        <begin position="778"/>
        <end position="847"/>
    </location>
</feature>
<feature type="domain" description="K Homology" evidence="8">
    <location>
        <begin position="851"/>
        <end position="962"/>
    </location>
</feature>
<dbReference type="GO" id="GO:0003729">
    <property type="term" value="F:mRNA binding"/>
    <property type="evidence" value="ECO:0007669"/>
    <property type="project" value="TreeGrafter"/>
</dbReference>
<feature type="domain" description="K Homology" evidence="8">
    <location>
        <begin position="1041"/>
        <end position="1110"/>
    </location>
</feature>
<dbReference type="CDD" id="cd22415">
    <property type="entry name" value="KH-I_Vigilin_rpt12"/>
    <property type="match status" value="1"/>
</dbReference>
<dbReference type="CDD" id="cd22412">
    <property type="entry name" value="KH-I_Vigilin_rpt9"/>
    <property type="match status" value="1"/>
</dbReference>